<name>A0ABW3RFU7_9FLAO</name>
<dbReference type="PROSITE" id="PS51257">
    <property type="entry name" value="PROKAR_LIPOPROTEIN"/>
    <property type="match status" value="1"/>
</dbReference>
<dbReference type="InterPro" id="IPR017853">
    <property type="entry name" value="GH"/>
</dbReference>
<dbReference type="InterPro" id="IPR006047">
    <property type="entry name" value="GH13_cat_dom"/>
</dbReference>
<dbReference type="SUPFAM" id="SSF51445">
    <property type="entry name" value="(Trans)glycosidases"/>
    <property type="match status" value="1"/>
</dbReference>
<proteinExistence type="predicted"/>
<evidence type="ECO:0000313" key="3">
    <source>
        <dbReference type="Proteomes" id="UP001597163"/>
    </source>
</evidence>
<dbReference type="Proteomes" id="UP001597163">
    <property type="component" value="Unassembled WGS sequence"/>
</dbReference>
<reference evidence="3" key="1">
    <citation type="journal article" date="2019" name="Int. J. Syst. Evol. Microbiol.">
        <title>The Global Catalogue of Microorganisms (GCM) 10K type strain sequencing project: providing services to taxonomists for standard genome sequencing and annotation.</title>
        <authorList>
            <consortium name="The Broad Institute Genomics Platform"/>
            <consortium name="The Broad Institute Genome Sequencing Center for Infectious Disease"/>
            <person name="Wu L."/>
            <person name="Ma J."/>
        </authorList>
    </citation>
    <scope>NUCLEOTIDE SEQUENCE [LARGE SCALE GENOMIC DNA]</scope>
    <source>
        <strain evidence="3">CCUG 63246</strain>
    </source>
</reference>
<dbReference type="EMBL" id="JBHTLJ010000005">
    <property type="protein sequence ID" value="MFD1163844.1"/>
    <property type="molecule type" value="Genomic_DNA"/>
</dbReference>
<dbReference type="PANTHER" id="PTHR10357:SF205">
    <property type="entry name" value="O-GLYCOSYL HYDROLASE FAMILY 13"/>
    <property type="match status" value="1"/>
</dbReference>
<comment type="caution">
    <text evidence="2">The sequence shown here is derived from an EMBL/GenBank/DDBJ whole genome shotgun (WGS) entry which is preliminary data.</text>
</comment>
<evidence type="ECO:0000313" key="2">
    <source>
        <dbReference type="EMBL" id="MFD1163844.1"/>
    </source>
</evidence>
<dbReference type="CDD" id="cd11349">
    <property type="entry name" value="AmyAc_3"/>
    <property type="match status" value="1"/>
</dbReference>
<evidence type="ECO:0000259" key="1">
    <source>
        <dbReference type="SMART" id="SM00642"/>
    </source>
</evidence>
<feature type="domain" description="Glycosyl hydrolase family 13 catalytic" evidence="1">
    <location>
        <begin position="44"/>
        <end position="515"/>
    </location>
</feature>
<organism evidence="2 3">
    <name type="scientific">Hwangdonia seohaensis</name>
    <dbReference type="NCBI Taxonomy" id="1240727"/>
    <lineage>
        <taxon>Bacteria</taxon>
        <taxon>Pseudomonadati</taxon>
        <taxon>Bacteroidota</taxon>
        <taxon>Flavobacteriia</taxon>
        <taxon>Flavobacteriales</taxon>
        <taxon>Flavobacteriaceae</taxon>
        <taxon>Hwangdonia</taxon>
    </lineage>
</organism>
<dbReference type="Pfam" id="PF00128">
    <property type="entry name" value="Alpha-amylase"/>
    <property type="match status" value="2"/>
</dbReference>
<keyword evidence="3" id="KW-1185">Reference proteome</keyword>
<gene>
    <name evidence="2" type="ORF">ACFQ2E_15545</name>
</gene>
<protein>
    <submittedName>
        <fullName evidence="2">Alpha-amylase family protein</fullName>
    </submittedName>
</protein>
<dbReference type="PANTHER" id="PTHR10357">
    <property type="entry name" value="ALPHA-AMYLASE FAMILY MEMBER"/>
    <property type="match status" value="1"/>
</dbReference>
<accession>A0ABW3RFU7</accession>
<dbReference type="Gene3D" id="3.20.20.80">
    <property type="entry name" value="Glycosidases"/>
    <property type="match status" value="2"/>
</dbReference>
<dbReference type="SMART" id="SM00642">
    <property type="entry name" value="Aamy"/>
    <property type="match status" value="1"/>
</dbReference>
<dbReference type="RefSeq" id="WP_311942497.1">
    <property type="nucleotide sequence ID" value="NZ_JAVSCK010000005.1"/>
</dbReference>
<sequence>MSKQNIFIIMLLFSIVMGCKKEANQVAESTTNKKGLKSKKVVYQVFTRLFGNTNTTNKPWGTIEENGVGKFNDFTDKALREIKDLGVTHIWYTGVPHHGVITDYTEYGISNDDPDVVKGRAGSPYAVKDYYNVNPDLAENPQHRLEEFKALIKRSHNAGLKVIIDIVPNHVARNYQSLTNPKGVEDFGASDDKSVVYHVNNNFYYNTNEAFKVPNWEHGYSPLGDETHPLEDGEFDEVPAKWTGNGSRLSQPKMNDWYETVKINYGVSPDGRKDFDTLPNGFENEDYKKHFQFWQDKTVPNSWTKFKNIALYWIDMGVDGFRYDMAEMVPVEFWSYMNSAIKMKKPNAFLLAEVYNPTLYRAYIHKGKMDYLYDKVQLYDTIKSVMQGRGKTDHIPPIIDDLKDIEHQMLHFLENHDEQRIASPGFAGSAEKGKPAMVVSATISTSPTMIYFGQEVGEDGSEDAGFGKPSRTSIFDYIGVPAHQRWMNNKQFDGGQLTDEEKALRDFYKRLLNFTITSSALTDKYEDIHWYNRKHTSGYNDKVLSFVRWSATEKLIIISNFDTKSSHSFNLKIPKNIIESWNLSEANYKVEDQLYNQFSRNLMIEEDHATININVNALESFILKIK</sequence>